<dbReference type="Pfam" id="PF00240">
    <property type="entry name" value="ubiquitin"/>
    <property type="match status" value="1"/>
</dbReference>
<reference evidence="3 4" key="1">
    <citation type="submission" date="2023-05" db="EMBL/GenBank/DDBJ databases">
        <title>B98-5 Cell Line De Novo Hybrid Assembly: An Optical Mapping Approach.</title>
        <authorList>
            <person name="Kananen K."/>
            <person name="Auerbach J.A."/>
            <person name="Kautto E."/>
            <person name="Blachly J.S."/>
        </authorList>
    </citation>
    <scope>NUCLEOTIDE SEQUENCE [LARGE SCALE GENOMIC DNA]</scope>
    <source>
        <strain evidence="3">B95-8</strain>
        <tissue evidence="3">Cell line</tissue>
    </source>
</reference>
<organism evidence="3 4">
    <name type="scientific">Saguinus oedipus</name>
    <name type="common">Cotton-top tamarin</name>
    <name type="synonym">Oedipomidas oedipus</name>
    <dbReference type="NCBI Taxonomy" id="9490"/>
    <lineage>
        <taxon>Eukaryota</taxon>
        <taxon>Metazoa</taxon>
        <taxon>Chordata</taxon>
        <taxon>Craniata</taxon>
        <taxon>Vertebrata</taxon>
        <taxon>Euteleostomi</taxon>
        <taxon>Mammalia</taxon>
        <taxon>Eutheria</taxon>
        <taxon>Euarchontoglires</taxon>
        <taxon>Primates</taxon>
        <taxon>Haplorrhini</taxon>
        <taxon>Platyrrhini</taxon>
        <taxon>Cebidae</taxon>
        <taxon>Callitrichinae</taxon>
        <taxon>Saguinus</taxon>
    </lineage>
</organism>
<sequence>MPPPVRTTVVSAVPVMPRPPMASVVRLPPGSVIAPMPPIIHAPRINVVPMPPSAPPIMAPRPPPMIVPTVLGPFSPLILVFAAFVPAPPVAPVPAPAPMPPVHPPPPMEDEPTSKKLKTEDSLMPEEEFLRRNKGPVSIKVQVPNMQDKTEWKLNGQVLVFTLPLTDQVLWVAATNWHQVHENQEIRGKLPPAGLSKELNDLCLIPQVSVIKVKIHEATGMPAGKQKLQYEGIFIKDSNSLAYYNMANGAVIHLALKERGGRKK</sequence>
<dbReference type="Proteomes" id="UP001266305">
    <property type="component" value="Unassembled WGS sequence"/>
</dbReference>
<gene>
    <name evidence="3" type="primary">SF3A1_1</name>
    <name evidence="3" type="ORF">P7K49_002751</name>
</gene>
<dbReference type="PROSITE" id="PS50053">
    <property type="entry name" value="UBIQUITIN_2"/>
    <property type="match status" value="1"/>
</dbReference>
<dbReference type="InterPro" id="IPR045146">
    <property type="entry name" value="SF3A1"/>
</dbReference>
<dbReference type="Gene3D" id="3.10.20.90">
    <property type="entry name" value="Phosphatidylinositol 3-kinase Catalytic Subunit, Chain A, domain 1"/>
    <property type="match status" value="2"/>
</dbReference>
<dbReference type="SUPFAM" id="SSF54236">
    <property type="entry name" value="Ubiquitin-like"/>
    <property type="match status" value="2"/>
</dbReference>
<dbReference type="PANTHER" id="PTHR15316">
    <property type="entry name" value="SPLICEOSOME ASSOCIATED PROTEIN 114/SWAP SPLICING FACTOR-RELATED"/>
    <property type="match status" value="1"/>
</dbReference>
<name>A0ABQ9WIS4_SAGOE</name>
<dbReference type="InterPro" id="IPR003882">
    <property type="entry name" value="Pistil_extensin"/>
</dbReference>
<feature type="domain" description="Ubiquitin-like" evidence="2">
    <location>
        <begin position="208"/>
        <end position="261"/>
    </location>
</feature>
<dbReference type="InterPro" id="IPR035563">
    <property type="entry name" value="SF3As1_ubi"/>
</dbReference>
<evidence type="ECO:0000259" key="2">
    <source>
        <dbReference type="PROSITE" id="PS50053"/>
    </source>
</evidence>
<dbReference type="EMBL" id="JASSZA010000001">
    <property type="protein sequence ID" value="KAK2121365.1"/>
    <property type="molecule type" value="Genomic_DNA"/>
</dbReference>
<evidence type="ECO:0000313" key="3">
    <source>
        <dbReference type="EMBL" id="KAK2121365.1"/>
    </source>
</evidence>
<dbReference type="CDD" id="cd01800">
    <property type="entry name" value="Ubl_SF3a120"/>
    <property type="match status" value="1"/>
</dbReference>
<keyword evidence="4" id="KW-1185">Reference proteome</keyword>
<dbReference type="SMART" id="SM00213">
    <property type="entry name" value="UBQ"/>
    <property type="match status" value="1"/>
</dbReference>
<protein>
    <submittedName>
        <fullName evidence="3">Splicing factor 3a, subunit 1</fullName>
    </submittedName>
</protein>
<feature type="region of interest" description="Disordered" evidence="1">
    <location>
        <begin position="101"/>
        <end position="120"/>
    </location>
</feature>
<proteinExistence type="predicted"/>
<dbReference type="InterPro" id="IPR000626">
    <property type="entry name" value="Ubiquitin-like_dom"/>
</dbReference>
<evidence type="ECO:0000313" key="4">
    <source>
        <dbReference type="Proteomes" id="UP001266305"/>
    </source>
</evidence>
<evidence type="ECO:0000256" key="1">
    <source>
        <dbReference type="SAM" id="MobiDB-lite"/>
    </source>
</evidence>
<comment type="caution">
    <text evidence="3">The sequence shown here is derived from an EMBL/GenBank/DDBJ whole genome shotgun (WGS) entry which is preliminary data.</text>
</comment>
<accession>A0ABQ9WIS4</accession>
<dbReference type="InterPro" id="IPR029071">
    <property type="entry name" value="Ubiquitin-like_domsf"/>
</dbReference>
<dbReference type="PRINTS" id="PR01218">
    <property type="entry name" value="PSTLEXTENSIN"/>
</dbReference>
<dbReference type="PANTHER" id="PTHR15316:SF1">
    <property type="entry name" value="SPLICING FACTOR 3A SUBUNIT 1"/>
    <property type="match status" value="1"/>
</dbReference>